<dbReference type="AlphaFoldDB" id="A0A9J5ZK01"/>
<evidence type="ECO:0000313" key="3">
    <source>
        <dbReference type="Proteomes" id="UP000824120"/>
    </source>
</evidence>
<feature type="region of interest" description="Disordered" evidence="1">
    <location>
        <begin position="1"/>
        <end position="36"/>
    </location>
</feature>
<proteinExistence type="predicted"/>
<evidence type="ECO:0000256" key="1">
    <source>
        <dbReference type="SAM" id="MobiDB-lite"/>
    </source>
</evidence>
<comment type="caution">
    <text evidence="2">The sequence shown here is derived from an EMBL/GenBank/DDBJ whole genome shotgun (WGS) entry which is preliminary data.</text>
</comment>
<evidence type="ECO:0000313" key="2">
    <source>
        <dbReference type="EMBL" id="KAG5611990.1"/>
    </source>
</evidence>
<protein>
    <submittedName>
        <fullName evidence="2">Uncharacterized protein</fullName>
    </submittedName>
</protein>
<name>A0A9J5ZK01_SOLCO</name>
<accession>A0A9J5ZK01</accession>
<gene>
    <name evidence="2" type="ORF">H5410_023271</name>
</gene>
<feature type="compositionally biased region" description="Polar residues" evidence="1">
    <location>
        <begin position="1"/>
        <end position="24"/>
    </location>
</feature>
<reference evidence="2 3" key="1">
    <citation type="submission" date="2020-09" db="EMBL/GenBank/DDBJ databases">
        <title>De no assembly of potato wild relative species, Solanum commersonii.</title>
        <authorList>
            <person name="Cho K."/>
        </authorList>
    </citation>
    <scope>NUCLEOTIDE SEQUENCE [LARGE SCALE GENOMIC DNA]</scope>
    <source>
        <strain evidence="2">LZ3.2</strain>
        <tissue evidence="2">Leaf</tissue>
    </source>
</reference>
<dbReference type="EMBL" id="JACXVP010000004">
    <property type="protein sequence ID" value="KAG5611990.1"/>
    <property type="molecule type" value="Genomic_DNA"/>
</dbReference>
<dbReference type="Proteomes" id="UP000824120">
    <property type="component" value="Chromosome 4"/>
</dbReference>
<keyword evidence="3" id="KW-1185">Reference proteome</keyword>
<sequence>MNGFNQSKQVCVSKTEQSINSNLKSADAPRPIDSNLKSPRTLGLGLKILRQLWANLRQRPSCSKKTSHHLYYSSEEKGNLHLNKKQGDIKGNGRLLGHPSPIYSGRDTKAFESIMLSCLKSHCWLP</sequence>
<organism evidence="2 3">
    <name type="scientific">Solanum commersonii</name>
    <name type="common">Commerson's wild potato</name>
    <name type="synonym">Commerson's nightshade</name>
    <dbReference type="NCBI Taxonomy" id="4109"/>
    <lineage>
        <taxon>Eukaryota</taxon>
        <taxon>Viridiplantae</taxon>
        <taxon>Streptophyta</taxon>
        <taxon>Embryophyta</taxon>
        <taxon>Tracheophyta</taxon>
        <taxon>Spermatophyta</taxon>
        <taxon>Magnoliopsida</taxon>
        <taxon>eudicotyledons</taxon>
        <taxon>Gunneridae</taxon>
        <taxon>Pentapetalae</taxon>
        <taxon>asterids</taxon>
        <taxon>lamiids</taxon>
        <taxon>Solanales</taxon>
        <taxon>Solanaceae</taxon>
        <taxon>Solanoideae</taxon>
        <taxon>Solaneae</taxon>
        <taxon>Solanum</taxon>
    </lineage>
</organism>